<dbReference type="PANTHER" id="PTHR43133">
    <property type="entry name" value="RNA POLYMERASE ECF-TYPE SIGMA FACTO"/>
    <property type="match status" value="1"/>
</dbReference>
<dbReference type="InterPro" id="IPR013324">
    <property type="entry name" value="RNA_pol_sigma_r3/r4-like"/>
</dbReference>
<dbReference type="SUPFAM" id="SSF88946">
    <property type="entry name" value="Sigma2 domain of RNA polymerase sigma factors"/>
    <property type="match status" value="1"/>
</dbReference>
<keyword evidence="4" id="KW-0238">DNA-binding</keyword>
<dbReference type="CDD" id="cd06171">
    <property type="entry name" value="Sigma70_r4"/>
    <property type="match status" value="1"/>
</dbReference>
<dbReference type="PANTHER" id="PTHR43133:SF50">
    <property type="entry name" value="ECF RNA POLYMERASE SIGMA FACTOR SIGM"/>
    <property type="match status" value="1"/>
</dbReference>
<dbReference type="GO" id="GO:0003677">
    <property type="term" value="F:DNA binding"/>
    <property type="evidence" value="ECO:0007669"/>
    <property type="project" value="UniProtKB-KW"/>
</dbReference>
<dbReference type="AlphaFoldDB" id="A0A1C5J4Z8"/>
<evidence type="ECO:0000259" key="7">
    <source>
        <dbReference type="Pfam" id="PF08281"/>
    </source>
</evidence>
<dbReference type="InterPro" id="IPR013325">
    <property type="entry name" value="RNA_pol_sigma_r2"/>
</dbReference>
<dbReference type="InterPro" id="IPR039425">
    <property type="entry name" value="RNA_pol_sigma-70-like"/>
</dbReference>
<feature type="domain" description="RNA polymerase sigma-70 region 2" evidence="6">
    <location>
        <begin position="32"/>
        <end position="95"/>
    </location>
</feature>
<keyword evidence="5" id="KW-0804">Transcription</keyword>
<evidence type="ECO:0000256" key="3">
    <source>
        <dbReference type="ARBA" id="ARBA00023082"/>
    </source>
</evidence>
<dbReference type="InterPro" id="IPR014325">
    <property type="entry name" value="RNA_pol_sigma-E_actinobac"/>
</dbReference>
<dbReference type="NCBIfam" id="TIGR02983">
    <property type="entry name" value="SigE-fam_strep"/>
    <property type="match status" value="1"/>
</dbReference>
<dbReference type="Gene3D" id="1.10.1740.10">
    <property type="match status" value="1"/>
</dbReference>
<reference evidence="9" key="1">
    <citation type="submission" date="2016-06" db="EMBL/GenBank/DDBJ databases">
        <authorList>
            <person name="Varghese N."/>
            <person name="Submissions Spin"/>
        </authorList>
    </citation>
    <scope>NUCLEOTIDE SEQUENCE [LARGE SCALE GENOMIC DNA]</scope>
    <source>
        <strain evidence="9">DSM 44983</strain>
    </source>
</reference>
<evidence type="ECO:0000259" key="6">
    <source>
        <dbReference type="Pfam" id="PF04542"/>
    </source>
</evidence>
<dbReference type="InterPro" id="IPR013249">
    <property type="entry name" value="RNA_pol_sigma70_r4_t2"/>
</dbReference>
<keyword evidence="2" id="KW-0805">Transcription regulation</keyword>
<dbReference type="Gene3D" id="1.10.10.10">
    <property type="entry name" value="Winged helix-like DNA-binding domain superfamily/Winged helix DNA-binding domain"/>
    <property type="match status" value="1"/>
</dbReference>
<dbReference type="SUPFAM" id="SSF88659">
    <property type="entry name" value="Sigma3 and sigma4 domains of RNA polymerase sigma factors"/>
    <property type="match status" value="1"/>
</dbReference>
<keyword evidence="9" id="KW-1185">Reference proteome</keyword>
<dbReference type="Pfam" id="PF04542">
    <property type="entry name" value="Sigma70_r2"/>
    <property type="match status" value="1"/>
</dbReference>
<evidence type="ECO:0000313" key="9">
    <source>
        <dbReference type="Proteomes" id="UP000198226"/>
    </source>
</evidence>
<dbReference type="Proteomes" id="UP000198226">
    <property type="component" value="Chromosome I"/>
</dbReference>
<dbReference type="GO" id="GO:0006352">
    <property type="term" value="P:DNA-templated transcription initiation"/>
    <property type="evidence" value="ECO:0007669"/>
    <property type="project" value="InterPro"/>
</dbReference>
<comment type="similarity">
    <text evidence="1">Belongs to the sigma-70 factor family. ECF subfamily.</text>
</comment>
<evidence type="ECO:0000256" key="2">
    <source>
        <dbReference type="ARBA" id="ARBA00023015"/>
    </source>
</evidence>
<dbReference type="Pfam" id="PF08281">
    <property type="entry name" value="Sigma70_r4_2"/>
    <property type="match status" value="1"/>
</dbReference>
<protein>
    <submittedName>
        <fullName evidence="8">RNA polymerase sigma-70 factor, sigma-E family</fullName>
    </submittedName>
</protein>
<evidence type="ECO:0000256" key="1">
    <source>
        <dbReference type="ARBA" id="ARBA00010641"/>
    </source>
</evidence>
<proteinExistence type="inferred from homology"/>
<evidence type="ECO:0000256" key="4">
    <source>
        <dbReference type="ARBA" id="ARBA00023125"/>
    </source>
</evidence>
<name>A0A1C5J4Z8_9ACTN</name>
<dbReference type="EMBL" id="LT607752">
    <property type="protein sequence ID" value="SCG65361.1"/>
    <property type="molecule type" value="Genomic_DNA"/>
</dbReference>
<gene>
    <name evidence="8" type="ORF">GA0070623_3123</name>
</gene>
<evidence type="ECO:0000313" key="8">
    <source>
        <dbReference type="EMBL" id="SCG65361.1"/>
    </source>
</evidence>
<dbReference type="InterPro" id="IPR036388">
    <property type="entry name" value="WH-like_DNA-bd_sf"/>
</dbReference>
<accession>A0A1C5J4Z8</accession>
<evidence type="ECO:0000256" key="5">
    <source>
        <dbReference type="ARBA" id="ARBA00023163"/>
    </source>
</evidence>
<sequence length="196" mass="22038">MQLVGPVAPFYLRHEEAVDVKAEDEQAFREFVTAQMPSLRKLAYVTCGDWHAAEDAVANALVKLYPRWRRLERPDLYVKTMVYRAAIDETRRPWRRERSAGDAMPDVALRDPAGATDERMRLRAALDTVPARQRAAVVLRHYLGLSLEDTAGVLNCTVGTAKSQASRGLAKLREALAREHINLTGKPMEEWVNAVA</sequence>
<feature type="domain" description="RNA polymerase sigma factor 70 region 4 type 2" evidence="7">
    <location>
        <begin position="120"/>
        <end position="172"/>
    </location>
</feature>
<keyword evidence="3" id="KW-0731">Sigma factor</keyword>
<dbReference type="InterPro" id="IPR014284">
    <property type="entry name" value="RNA_pol_sigma-70_dom"/>
</dbReference>
<dbReference type="InterPro" id="IPR007627">
    <property type="entry name" value="RNA_pol_sigma70_r2"/>
</dbReference>
<organism evidence="8 9">
    <name type="scientific">Micromonospora rifamycinica</name>
    <dbReference type="NCBI Taxonomy" id="291594"/>
    <lineage>
        <taxon>Bacteria</taxon>
        <taxon>Bacillati</taxon>
        <taxon>Actinomycetota</taxon>
        <taxon>Actinomycetes</taxon>
        <taxon>Micromonosporales</taxon>
        <taxon>Micromonosporaceae</taxon>
        <taxon>Micromonospora</taxon>
    </lineage>
</organism>
<dbReference type="NCBIfam" id="TIGR02937">
    <property type="entry name" value="sigma70-ECF"/>
    <property type="match status" value="1"/>
</dbReference>
<dbReference type="GO" id="GO:0016987">
    <property type="term" value="F:sigma factor activity"/>
    <property type="evidence" value="ECO:0007669"/>
    <property type="project" value="UniProtKB-KW"/>
</dbReference>